<feature type="domain" description="YetF-like N-terminal transmembrane" evidence="9">
    <location>
        <begin position="4"/>
        <end position="75"/>
    </location>
</feature>
<evidence type="ECO:0000313" key="10">
    <source>
        <dbReference type="EMBL" id="SFK40281.1"/>
    </source>
</evidence>
<dbReference type="InterPro" id="IPR048454">
    <property type="entry name" value="YetF_N"/>
</dbReference>
<protein>
    <submittedName>
        <fullName evidence="10">Uncharacterized membrane protein YcaP, DUF421 family</fullName>
    </submittedName>
</protein>
<reference evidence="11" key="1">
    <citation type="submission" date="2016-10" db="EMBL/GenBank/DDBJ databases">
        <authorList>
            <person name="Varghese N."/>
            <person name="Submissions S."/>
        </authorList>
    </citation>
    <scope>NUCLEOTIDE SEQUENCE [LARGE SCALE GENOMIC DNA]</scope>
    <source>
        <strain evidence="11">CGMCC 1.3704</strain>
    </source>
</reference>
<evidence type="ECO:0000259" key="9">
    <source>
        <dbReference type="Pfam" id="PF20730"/>
    </source>
</evidence>
<evidence type="ECO:0000256" key="7">
    <source>
        <dbReference type="SAM" id="Phobius"/>
    </source>
</evidence>
<gene>
    <name evidence="10" type="ORF">SAMN04487936_11327</name>
</gene>
<sequence>MSIAELIIRLVIAFITLLALTRLMGRKEISQMTFFNFVSGIAIGTIGAFLAIDSTLSIRNGVLALIAWSTFTIALGIIDIKSKAIRKVIEGEPRIVIKKGKVMEDELRKVRLDIDALNAKLREKNVFSIADVDYAIFETDGKLSVMKKEIQQTVTRSDLNIQQQHTNVFPTSTLVVSDGQIDKANLEKLNLNEQWLNQQLESAGITSISDVFYA</sequence>
<evidence type="ECO:0000256" key="4">
    <source>
        <dbReference type="ARBA" id="ARBA00022692"/>
    </source>
</evidence>
<keyword evidence="6 7" id="KW-0472">Membrane</keyword>
<accession>A0A1I3Z9D3</accession>
<feature type="transmembrane region" description="Helical" evidence="7">
    <location>
        <begin position="6"/>
        <end position="25"/>
    </location>
</feature>
<dbReference type="GO" id="GO:0005886">
    <property type="term" value="C:plasma membrane"/>
    <property type="evidence" value="ECO:0007669"/>
    <property type="project" value="UniProtKB-SubCell"/>
</dbReference>
<dbReference type="OrthoDB" id="9778331at2"/>
<evidence type="ECO:0000256" key="6">
    <source>
        <dbReference type="ARBA" id="ARBA00023136"/>
    </source>
</evidence>
<proteinExistence type="inferred from homology"/>
<evidence type="ECO:0000256" key="2">
    <source>
        <dbReference type="ARBA" id="ARBA00006448"/>
    </source>
</evidence>
<evidence type="ECO:0000256" key="1">
    <source>
        <dbReference type="ARBA" id="ARBA00004651"/>
    </source>
</evidence>
<dbReference type="Pfam" id="PF20730">
    <property type="entry name" value="YetF_N"/>
    <property type="match status" value="1"/>
</dbReference>
<dbReference type="AlphaFoldDB" id="A0A1I3Z9D3"/>
<keyword evidence="11" id="KW-1185">Reference proteome</keyword>
<dbReference type="InterPro" id="IPR023090">
    <property type="entry name" value="UPF0702_alpha/beta_dom_sf"/>
</dbReference>
<dbReference type="PANTHER" id="PTHR34582:SF7">
    <property type="entry name" value="UPF0702 TRANSMEMBRANE PROTEIN YDFS"/>
    <property type="match status" value="1"/>
</dbReference>
<dbReference type="InterPro" id="IPR007353">
    <property type="entry name" value="DUF421"/>
</dbReference>
<keyword evidence="4 7" id="KW-0812">Transmembrane</keyword>
<feature type="domain" description="YetF C-terminal" evidence="8">
    <location>
        <begin position="81"/>
        <end position="214"/>
    </location>
</feature>
<keyword evidence="3" id="KW-1003">Cell membrane</keyword>
<comment type="subcellular location">
    <subcellularLocation>
        <location evidence="1">Cell membrane</location>
        <topology evidence="1">Multi-pass membrane protein</topology>
    </subcellularLocation>
</comment>
<dbReference type="RefSeq" id="WP_075037912.1">
    <property type="nucleotide sequence ID" value="NZ_FOSB01000013.1"/>
</dbReference>
<dbReference type="EMBL" id="FOSB01000013">
    <property type="protein sequence ID" value="SFK40281.1"/>
    <property type="molecule type" value="Genomic_DNA"/>
</dbReference>
<comment type="similarity">
    <text evidence="2">Belongs to the UPF0702 family.</text>
</comment>
<dbReference type="Gene3D" id="3.30.240.20">
    <property type="entry name" value="bsu07140 like domains"/>
    <property type="match status" value="2"/>
</dbReference>
<feature type="transmembrane region" description="Helical" evidence="7">
    <location>
        <begin position="58"/>
        <end position="78"/>
    </location>
</feature>
<dbReference type="Pfam" id="PF04239">
    <property type="entry name" value="DUF421"/>
    <property type="match status" value="1"/>
</dbReference>
<evidence type="ECO:0000256" key="3">
    <source>
        <dbReference type="ARBA" id="ARBA00022475"/>
    </source>
</evidence>
<name>A0A1I3Z9D3_HALDA</name>
<evidence type="ECO:0000256" key="5">
    <source>
        <dbReference type="ARBA" id="ARBA00022989"/>
    </source>
</evidence>
<keyword evidence="5 7" id="KW-1133">Transmembrane helix</keyword>
<evidence type="ECO:0000259" key="8">
    <source>
        <dbReference type="Pfam" id="PF04239"/>
    </source>
</evidence>
<dbReference type="Proteomes" id="UP000183557">
    <property type="component" value="Unassembled WGS sequence"/>
</dbReference>
<evidence type="ECO:0000313" key="11">
    <source>
        <dbReference type="Proteomes" id="UP000183557"/>
    </source>
</evidence>
<organism evidence="10 11">
    <name type="scientific">Halobacillus dabanensis</name>
    <dbReference type="NCBI Taxonomy" id="240302"/>
    <lineage>
        <taxon>Bacteria</taxon>
        <taxon>Bacillati</taxon>
        <taxon>Bacillota</taxon>
        <taxon>Bacilli</taxon>
        <taxon>Bacillales</taxon>
        <taxon>Bacillaceae</taxon>
        <taxon>Halobacillus</taxon>
    </lineage>
</organism>
<feature type="transmembrane region" description="Helical" evidence="7">
    <location>
        <begin position="32"/>
        <end position="52"/>
    </location>
</feature>
<dbReference type="PANTHER" id="PTHR34582">
    <property type="entry name" value="UPF0702 TRANSMEMBRANE PROTEIN YCAP"/>
    <property type="match status" value="1"/>
</dbReference>